<dbReference type="Proteomes" id="UP000255082">
    <property type="component" value="Unassembled WGS sequence"/>
</dbReference>
<gene>
    <name evidence="2" type="ORF">NCTC13184_05613</name>
</gene>
<name>A0A378X0W1_9NOCA</name>
<accession>A0A378X0W1</accession>
<evidence type="ECO:0000313" key="3">
    <source>
        <dbReference type="Proteomes" id="UP000255082"/>
    </source>
</evidence>
<evidence type="ECO:0000313" key="2">
    <source>
        <dbReference type="EMBL" id="SUA47079.1"/>
    </source>
</evidence>
<evidence type="ECO:0000256" key="1">
    <source>
        <dbReference type="SAM" id="MobiDB-lite"/>
    </source>
</evidence>
<feature type="region of interest" description="Disordered" evidence="1">
    <location>
        <begin position="13"/>
        <end position="34"/>
    </location>
</feature>
<dbReference type="EMBL" id="UGRU01000001">
    <property type="protein sequence ID" value="SUA47079.1"/>
    <property type="molecule type" value="Genomic_DNA"/>
</dbReference>
<organism evidence="2 3">
    <name type="scientific">Nocardia africana</name>
    <dbReference type="NCBI Taxonomy" id="134964"/>
    <lineage>
        <taxon>Bacteria</taxon>
        <taxon>Bacillati</taxon>
        <taxon>Actinomycetota</taxon>
        <taxon>Actinomycetes</taxon>
        <taxon>Mycobacteriales</taxon>
        <taxon>Nocardiaceae</taxon>
        <taxon>Nocardia</taxon>
    </lineage>
</organism>
<sequence>MDPEVNCSSAVSAAGARVRSAGVAVSPTTTGSSARPAAVIAWRTSVSSSTEVTTTRGTACSRIAATCEMYCAISANMGGAIGVKTPPHAHTA</sequence>
<feature type="compositionally biased region" description="Low complexity" evidence="1">
    <location>
        <begin position="13"/>
        <end position="26"/>
    </location>
</feature>
<protein>
    <submittedName>
        <fullName evidence="2">Uncharacterized protein</fullName>
    </submittedName>
</protein>
<dbReference type="AlphaFoldDB" id="A0A378X0W1"/>
<reference evidence="2 3" key="1">
    <citation type="submission" date="2018-06" db="EMBL/GenBank/DDBJ databases">
        <authorList>
            <consortium name="Pathogen Informatics"/>
            <person name="Doyle S."/>
        </authorList>
    </citation>
    <scope>NUCLEOTIDE SEQUENCE [LARGE SCALE GENOMIC DNA]</scope>
    <source>
        <strain evidence="2 3">NCTC13184</strain>
    </source>
</reference>
<proteinExistence type="predicted"/>